<evidence type="ECO:0000313" key="1">
    <source>
        <dbReference type="EMBL" id="KZM75395.1"/>
    </source>
</evidence>
<dbReference type="STRING" id="455432.AWN90_18595"/>
<dbReference type="Proteomes" id="UP000076512">
    <property type="component" value="Unassembled WGS sequence"/>
</dbReference>
<dbReference type="AlphaFoldDB" id="A0A161WQ69"/>
<comment type="caution">
    <text evidence="1">The sequence shown here is derived from an EMBL/GenBank/DDBJ whole genome shotgun (WGS) entry which is preliminary data.</text>
</comment>
<organism evidence="1 2">
    <name type="scientific">Nocardia terpenica</name>
    <dbReference type="NCBI Taxonomy" id="455432"/>
    <lineage>
        <taxon>Bacteria</taxon>
        <taxon>Bacillati</taxon>
        <taxon>Actinomycetota</taxon>
        <taxon>Actinomycetes</taxon>
        <taxon>Mycobacteriales</taxon>
        <taxon>Nocardiaceae</taxon>
        <taxon>Nocardia</taxon>
    </lineage>
</organism>
<keyword evidence="2" id="KW-1185">Reference proteome</keyword>
<reference evidence="1 2" key="1">
    <citation type="submission" date="2016-04" db="EMBL/GenBank/DDBJ databases">
        <authorList>
            <person name="Evans L.H."/>
            <person name="Alamgir A."/>
            <person name="Owens N."/>
            <person name="Weber N.D."/>
            <person name="Virtaneva K."/>
            <person name="Barbian K."/>
            <person name="Babar A."/>
            <person name="Rosenke K."/>
        </authorList>
    </citation>
    <scope>NUCLEOTIDE SEQUENCE [LARGE SCALE GENOMIC DNA]</scope>
    <source>
        <strain evidence="1 2">IFM 0406</strain>
    </source>
</reference>
<gene>
    <name evidence="1" type="ORF">AWN90_18595</name>
</gene>
<name>A0A161WQ69_9NOCA</name>
<dbReference type="RefSeq" id="WP_067582688.1">
    <property type="nucleotide sequence ID" value="NZ_JADLRV010000009.1"/>
</dbReference>
<proteinExistence type="predicted"/>
<evidence type="ECO:0000313" key="2">
    <source>
        <dbReference type="Proteomes" id="UP000076512"/>
    </source>
</evidence>
<accession>A0A161WQ69</accession>
<sequence length="203" mass="23362">MLPEIQDKDHAWARANPETWMYYVDPKVDKSALQHANVMGGRLADDKGGFADYWLNPEFVPTPEYAGVELTTEFEQVLWRTNSGFNNIGNLIEAFSRSRLTVVLPVDDPEGLRGWPLRREGDSWWLDVYTSAGKLPRDVNPWLRREVSGTDVLEQVCPVEQTKVNINPDSEPGVTLFGEDLAHWWAEWREAERRYRAEQSGEQ</sequence>
<protein>
    <submittedName>
        <fullName evidence="1">Uncharacterized protein</fullName>
    </submittedName>
</protein>
<dbReference type="EMBL" id="LWGR01000003">
    <property type="protein sequence ID" value="KZM75395.1"/>
    <property type="molecule type" value="Genomic_DNA"/>
</dbReference>